<protein>
    <submittedName>
        <fullName evidence="2">Uncharacterized protein</fullName>
    </submittedName>
</protein>
<proteinExistence type="predicted"/>
<name>U6M0A3_9EIME</name>
<keyword evidence="3" id="KW-1185">Reference proteome</keyword>
<feature type="compositionally biased region" description="Basic and acidic residues" evidence="1">
    <location>
        <begin position="226"/>
        <end position="235"/>
    </location>
</feature>
<reference evidence="2" key="2">
    <citation type="submission" date="2013-10" db="EMBL/GenBank/DDBJ databases">
        <authorList>
            <person name="Aslett M."/>
        </authorList>
    </citation>
    <scope>NUCLEOTIDE SEQUENCE [LARGE SCALE GENOMIC DNA]</scope>
    <source>
        <strain evidence="2">Houghton</strain>
    </source>
</reference>
<dbReference type="OrthoDB" id="346123at2759"/>
<feature type="compositionally biased region" description="Basic and acidic residues" evidence="1">
    <location>
        <begin position="975"/>
        <end position="984"/>
    </location>
</feature>
<evidence type="ECO:0000313" key="3">
    <source>
        <dbReference type="Proteomes" id="UP000030750"/>
    </source>
</evidence>
<organism evidence="2 3">
    <name type="scientific">Eimeria brunetti</name>
    <dbReference type="NCBI Taxonomy" id="51314"/>
    <lineage>
        <taxon>Eukaryota</taxon>
        <taxon>Sar</taxon>
        <taxon>Alveolata</taxon>
        <taxon>Apicomplexa</taxon>
        <taxon>Conoidasida</taxon>
        <taxon>Coccidia</taxon>
        <taxon>Eucoccidiorida</taxon>
        <taxon>Eimeriorina</taxon>
        <taxon>Eimeriidae</taxon>
        <taxon>Eimeria</taxon>
    </lineage>
</organism>
<gene>
    <name evidence="2" type="ORF">EBH_0007610</name>
</gene>
<feature type="region of interest" description="Disordered" evidence="1">
    <location>
        <begin position="63"/>
        <end position="179"/>
    </location>
</feature>
<feature type="region of interest" description="Disordered" evidence="1">
    <location>
        <begin position="653"/>
        <end position="1042"/>
    </location>
</feature>
<feature type="compositionally biased region" description="Polar residues" evidence="1">
    <location>
        <begin position="273"/>
        <end position="283"/>
    </location>
</feature>
<feature type="compositionally biased region" description="Low complexity" evidence="1">
    <location>
        <begin position="790"/>
        <end position="800"/>
    </location>
</feature>
<feature type="compositionally biased region" description="Polar residues" evidence="1">
    <location>
        <begin position="988"/>
        <end position="1005"/>
    </location>
</feature>
<feature type="compositionally biased region" description="Basic and acidic residues" evidence="1">
    <location>
        <begin position="356"/>
        <end position="369"/>
    </location>
</feature>
<feature type="compositionally biased region" description="Polar residues" evidence="1">
    <location>
        <begin position="85"/>
        <end position="101"/>
    </location>
</feature>
<sequence>MNDPAASARSGDSDDTIKSGLTYSPGSVTEAYPDPAFARQLEEASRGLADWNAHRQQFPVRFTVSRDVEALPPSPPASKSDEEMTPSSRSGGSAGTSQRSPVTHEEQQSVDRGAALSALTKTPAITSGGRKRRPVEPKTAAARRHTVATVAVPQQYSAEEDKPVRSFEGSLEGLAPEKRERRMTAAAKFKSTAAAIKGGRLVLPAEEQGDGGAKSHGMARIPLLKDIPKARDGRRATVQVTTPRAGSSFSPKLSTGSKGKMSPVTAKKLGKKGSTTFQSSLSISPRDLSPPSARARRMSAPPPRRATHAKIAPTFPSRARNTVDRSSPPGASPAPFKANARRKTVKLIPAKGKSKASGEHKDEELHAPEAESTAPLDGKDERGEGSENGEAPPAVEPEKEPPYPYLTLKELPPLDEPIRPLSHLCALPLKCGPKTPPPAEDSVTFIHVLERSERLTQEARDEATQRALSHLCNDGPGTMLMVARWLDSAADAVESNSITSSEKFSWRDIVPPFFVGANKHRELLSSKMPRTQFSPKELQEFLEKEGFIETQGQKLQNLLQTKGLPTDASETAEGTPAPKPRTPLDDYLDYLLAVAVYSLRKRQRPVVIAKITQSTIGASDESGSSSSCWRPDVVTSYCEHMALKQRHMYASAKLNSSVEQKEAAHSPTPATNPEKQGGGLHSPPDSSGPQEGGSSHGGETAQNPVREGETAGEERTTTGGADCAESKKGASPSPGSPLTSPRPPSSANRSFPGSRLRGKNTNECAESPKAEPDGLLHVEGSHIHDKSKTSRTPSSPTSSHDPPPSPKTRTTLRHRAADSPSSKGNGGLVAGSPRAQHTSATHTSAAKAKAKKHAAAKTSVPRVASIAQKTGGGSKPLRPLGQTQWQAPSGPGELPSVRESQKEAKLLAAKQASPTAEEAECELPESVGTAGAVHSPREEESPAPAPMPEDLVKSPSQADAGKAVSAAQVRIGETSPKRPPEHPPKKQGTVQSKALASRSSSTKRFNSAKHTTRRPGAAPQPERTGPVRKAVRKSQSPTRARLTREAMDLLSEPQVLVEMAKLCTRLSDLVCCRQPPQPDSVHSGDDESSVT</sequence>
<feature type="compositionally biased region" description="Basic and acidic residues" evidence="1">
    <location>
        <begin position="766"/>
        <end position="788"/>
    </location>
</feature>
<feature type="region of interest" description="Disordered" evidence="1">
    <location>
        <begin position="1"/>
        <end position="35"/>
    </location>
</feature>
<dbReference type="VEuPathDB" id="ToxoDB:EBH_0007610"/>
<feature type="compositionally biased region" description="Low complexity" evidence="1">
    <location>
        <begin position="837"/>
        <end position="847"/>
    </location>
</feature>
<feature type="compositionally biased region" description="Polar residues" evidence="1">
    <location>
        <begin position="238"/>
        <end position="257"/>
    </location>
</feature>
<dbReference type="Proteomes" id="UP000030750">
    <property type="component" value="Unassembled WGS sequence"/>
</dbReference>
<dbReference type="AlphaFoldDB" id="U6M0A3"/>
<feature type="compositionally biased region" description="Basic and acidic residues" evidence="1">
    <location>
        <begin position="706"/>
        <end position="716"/>
    </location>
</feature>
<evidence type="ECO:0000313" key="2">
    <source>
        <dbReference type="EMBL" id="CDJ53470.1"/>
    </source>
</evidence>
<reference evidence="2" key="1">
    <citation type="submission" date="2013-10" db="EMBL/GenBank/DDBJ databases">
        <title>Genomic analysis of the causative agents of coccidiosis in chickens.</title>
        <authorList>
            <person name="Reid A.J."/>
            <person name="Blake D."/>
            <person name="Billington K."/>
            <person name="Browne H."/>
            <person name="Dunn M."/>
            <person name="Hung S."/>
            <person name="Kawahara F."/>
            <person name="Miranda-Saavedra D."/>
            <person name="Mourier T."/>
            <person name="Nagra H."/>
            <person name="Otto T.D."/>
            <person name="Rawlings N."/>
            <person name="Sanchez A."/>
            <person name="Sanders M."/>
            <person name="Subramaniam C."/>
            <person name="Tay Y."/>
            <person name="Dear P."/>
            <person name="Doerig C."/>
            <person name="Gruber A."/>
            <person name="Parkinson J."/>
            <person name="Shirley M."/>
            <person name="Wan K.L."/>
            <person name="Berriman M."/>
            <person name="Tomley F."/>
            <person name="Pain A."/>
        </authorList>
    </citation>
    <scope>NUCLEOTIDE SEQUENCE [LARGE SCALE GENOMIC DNA]</scope>
    <source>
        <strain evidence="2">Houghton</strain>
    </source>
</reference>
<evidence type="ECO:0000256" key="1">
    <source>
        <dbReference type="SAM" id="MobiDB-lite"/>
    </source>
</evidence>
<accession>U6M0A3</accession>
<feature type="region of interest" description="Disordered" evidence="1">
    <location>
        <begin position="1072"/>
        <end position="1091"/>
    </location>
</feature>
<feature type="region of interest" description="Disordered" evidence="1">
    <location>
        <begin position="206"/>
        <end position="406"/>
    </location>
</feature>
<dbReference type="EMBL" id="HG713342">
    <property type="protein sequence ID" value="CDJ53470.1"/>
    <property type="molecule type" value="Genomic_DNA"/>
</dbReference>